<feature type="compositionally biased region" description="Basic residues" evidence="1">
    <location>
        <begin position="1"/>
        <end position="16"/>
    </location>
</feature>
<accession>A0A9P6L5A2</accession>
<feature type="compositionally biased region" description="Polar residues" evidence="1">
    <location>
        <begin position="146"/>
        <end position="164"/>
    </location>
</feature>
<feature type="compositionally biased region" description="Acidic residues" evidence="1">
    <location>
        <begin position="66"/>
        <end position="77"/>
    </location>
</feature>
<feature type="region of interest" description="Disordered" evidence="1">
    <location>
        <begin position="519"/>
        <end position="552"/>
    </location>
</feature>
<evidence type="ECO:0000313" key="2">
    <source>
        <dbReference type="EMBL" id="KAF9782883.1"/>
    </source>
</evidence>
<evidence type="ECO:0000256" key="1">
    <source>
        <dbReference type="SAM" id="MobiDB-lite"/>
    </source>
</evidence>
<name>A0A9P6L5A2_9AGAM</name>
<feature type="compositionally biased region" description="Low complexity" evidence="1">
    <location>
        <begin position="174"/>
        <end position="189"/>
    </location>
</feature>
<evidence type="ECO:0000313" key="3">
    <source>
        <dbReference type="Proteomes" id="UP000736335"/>
    </source>
</evidence>
<gene>
    <name evidence="2" type="ORF">BJ322DRAFT_1022413</name>
</gene>
<organism evidence="2 3">
    <name type="scientific">Thelephora terrestris</name>
    <dbReference type="NCBI Taxonomy" id="56493"/>
    <lineage>
        <taxon>Eukaryota</taxon>
        <taxon>Fungi</taxon>
        <taxon>Dikarya</taxon>
        <taxon>Basidiomycota</taxon>
        <taxon>Agaricomycotina</taxon>
        <taxon>Agaricomycetes</taxon>
        <taxon>Thelephorales</taxon>
        <taxon>Thelephoraceae</taxon>
        <taxon>Thelephora</taxon>
    </lineage>
</organism>
<dbReference type="AlphaFoldDB" id="A0A9P6L5A2"/>
<feature type="compositionally biased region" description="Basic residues" evidence="1">
    <location>
        <begin position="540"/>
        <end position="552"/>
    </location>
</feature>
<dbReference type="EMBL" id="WIUZ02000011">
    <property type="protein sequence ID" value="KAF9782883.1"/>
    <property type="molecule type" value="Genomic_DNA"/>
</dbReference>
<reference evidence="2" key="1">
    <citation type="journal article" date="2020" name="Nat. Commun.">
        <title>Large-scale genome sequencing of mycorrhizal fungi provides insights into the early evolution of symbiotic traits.</title>
        <authorList>
            <person name="Miyauchi S."/>
            <person name="Kiss E."/>
            <person name="Kuo A."/>
            <person name="Drula E."/>
            <person name="Kohler A."/>
            <person name="Sanchez-Garcia M."/>
            <person name="Morin E."/>
            <person name="Andreopoulos B."/>
            <person name="Barry K.W."/>
            <person name="Bonito G."/>
            <person name="Buee M."/>
            <person name="Carver A."/>
            <person name="Chen C."/>
            <person name="Cichocki N."/>
            <person name="Clum A."/>
            <person name="Culley D."/>
            <person name="Crous P.W."/>
            <person name="Fauchery L."/>
            <person name="Girlanda M."/>
            <person name="Hayes R.D."/>
            <person name="Keri Z."/>
            <person name="LaButti K."/>
            <person name="Lipzen A."/>
            <person name="Lombard V."/>
            <person name="Magnuson J."/>
            <person name="Maillard F."/>
            <person name="Murat C."/>
            <person name="Nolan M."/>
            <person name="Ohm R.A."/>
            <person name="Pangilinan J."/>
            <person name="Pereira M.F."/>
            <person name="Perotto S."/>
            <person name="Peter M."/>
            <person name="Pfister S."/>
            <person name="Riley R."/>
            <person name="Sitrit Y."/>
            <person name="Stielow J.B."/>
            <person name="Szollosi G."/>
            <person name="Zifcakova L."/>
            <person name="Stursova M."/>
            <person name="Spatafora J.W."/>
            <person name="Tedersoo L."/>
            <person name="Vaario L.M."/>
            <person name="Yamada A."/>
            <person name="Yan M."/>
            <person name="Wang P."/>
            <person name="Xu J."/>
            <person name="Bruns T."/>
            <person name="Baldrian P."/>
            <person name="Vilgalys R."/>
            <person name="Dunand C."/>
            <person name="Henrissat B."/>
            <person name="Grigoriev I.V."/>
            <person name="Hibbett D."/>
            <person name="Nagy L.G."/>
            <person name="Martin F.M."/>
        </authorList>
    </citation>
    <scope>NUCLEOTIDE SEQUENCE</scope>
    <source>
        <strain evidence="2">UH-Tt-Lm1</strain>
    </source>
</reference>
<sequence length="552" mass="60966">MGKGTKKRGHRNRKSLKPPPAAPQKPSIKSPTKTEATSPIPAEVPPPTKTKFAPPQPNQRYRDPVDTDSDEMSENDCDSLTQLSLASSTSSRAQVELTVAQLQSSQNYFAGLENSQDPHPMETDDLTIPTSDQHAHKRKRADTNPEDQGTPSPAMRSTKSQSNHPLPPNQLGLSTSSRTQTPPSTTSSPAAENTQLSRLSLGSNLSTAALRNDTVPSPGRQSQSNQPQYPPSQPPRSRVTINTRVVNLEITGFLGENPLIGINPPSAAGWKSIGDLKALIYPHDASFVEEEKGVVTESMILVVALHLNCHRPIVTTPKQAKEFKKRKPANRRPWVFMITGLSEENLNTILANRFISNQHATLHVLPFDPPPSHYIGRIKNLTHDTDRQDSVICLIQNSIDTDSTVKSFIEEFIRTHNDNLPRSVLRKSYPLDWILSTVRAFPIQSEKKHGKPYSQWNWYIFTPTRIQEHVDEWIKTLATVQFDAITLGVGETITNLKCTRCKSTNHINSECPFTGRTPFVPTLTAPTNNAPSTSRGGRGGGKRGQTRGRGRG</sequence>
<feature type="region of interest" description="Disordered" evidence="1">
    <location>
        <begin position="109"/>
        <end position="194"/>
    </location>
</feature>
<comment type="caution">
    <text evidence="2">The sequence shown here is derived from an EMBL/GenBank/DDBJ whole genome shotgun (WGS) entry which is preliminary data.</text>
</comment>
<reference evidence="2" key="2">
    <citation type="submission" date="2020-11" db="EMBL/GenBank/DDBJ databases">
        <authorList>
            <consortium name="DOE Joint Genome Institute"/>
            <person name="Kuo A."/>
            <person name="Miyauchi S."/>
            <person name="Kiss E."/>
            <person name="Drula E."/>
            <person name="Kohler A."/>
            <person name="Sanchez-Garcia M."/>
            <person name="Andreopoulos B."/>
            <person name="Barry K.W."/>
            <person name="Bonito G."/>
            <person name="Buee M."/>
            <person name="Carver A."/>
            <person name="Chen C."/>
            <person name="Cichocki N."/>
            <person name="Clum A."/>
            <person name="Culley D."/>
            <person name="Crous P.W."/>
            <person name="Fauchery L."/>
            <person name="Girlanda M."/>
            <person name="Hayes R."/>
            <person name="Keri Z."/>
            <person name="Labutti K."/>
            <person name="Lipzen A."/>
            <person name="Lombard V."/>
            <person name="Magnuson J."/>
            <person name="Maillard F."/>
            <person name="Morin E."/>
            <person name="Murat C."/>
            <person name="Nolan M."/>
            <person name="Ohm R."/>
            <person name="Pangilinan J."/>
            <person name="Pereira M."/>
            <person name="Perotto S."/>
            <person name="Peter M."/>
            <person name="Riley R."/>
            <person name="Sitrit Y."/>
            <person name="Stielow B."/>
            <person name="Szollosi G."/>
            <person name="Zifcakova L."/>
            <person name="Stursova M."/>
            <person name="Spatafora J.W."/>
            <person name="Tedersoo L."/>
            <person name="Vaario L.-M."/>
            <person name="Yamada A."/>
            <person name="Yan M."/>
            <person name="Wang P."/>
            <person name="Xu J."/>
            <person name="Bruns T."/>
            <person name="Baldrian P."/>
            <person name="Vilgalys R."/>
            <person name="Henrissat B."/>
            <person name="Grigoriev I.V."/>
            <person name="Hibbett D."/>
            <person name="Nagy L.G."/>
            <person name="Martin F.M."/>
        </authorList>
    </citation>
    <scope>NUCLEOTIDE SEQUENCE</scope>
    <source>
        <strain evidence="2">UH-Tt-Lm1</strain>
    </source>
</reference>
<dbReference type="Proteomes" id="UP000736335">
    <property type="component" value="Unassembled WGS sequence"/>
</dbReference>
<feature type="compositionally biased region" description="Polar residues" evidence="1">
    <location>
        <begin position="524"/>
        <end position="534"/>
    </location>
</feature>
<feature type="region of interest" description="Disordered" evidence="1">
    <location>
        <begin position="1"/>
        <end position="79"/>
    </location>
</feature>
<feature type="compositionally biased region" description="Polar residues" evidence="1">
    <location>
        <begin position="27"/>
        <end position="37"/>
    </location>
</feature>
<dbReference type="OrthoDB" id="2665632at2759"/>
<protein>
    <submittedName>
        <fullName evidence="2">Uncharacterized protein</fullName>
    </submittedName>
</protein>
<proteinExistence type="predicted"/>
<feature type="region of interest" description="Disordered" evidence="1">
    <location>
        <begin position="209"/>
        <end position="240"/>
    </location>
</feature>
<keyword evidence="3" id="KW-1185">Reference proteome</keyword>